<evidence type="ECO:0000313" key="1">
    <source>
        <dbReference type="EMBL" id="KHN81486.1"/>
    </source>
</evidence>
<comment type="caution">
    <text evidence="1">The sequence shown here is derived from an EMBL/GenBank/DDBJ whole genome shotgun (WGS) entry which is preliminary data.</text>
</comment>
<protein>
    <submittedName>
        <fullName evidence="1">Uncharacterized protein</fullName>
    </submittedName>
</protein>
<proteinExistence type="predicted"/>
<dbReference type="Proteomes" id="UP000031036">
    <property type="component" value="Unassembled WGS sequence"/>
</dbReference>
<organism evidence="1 2">
    <name type="scientific">Toxocara canis</name>
    <name type="common">Canine roundworm</name>
    <dbReference type="NCBI Taxonomy" id="6265"/>
    <lineage>
        <taxon>Eukaryota</taxon>
        <taxon>Metazoa</taxon>
        <taxon>Ecdysozoa</taxon>
        <taxon>Nematoda</taxon>
        <taxon>Chromadorea</taxon>
        <taxon>Rhabditida</taxon>
        <taxon>Spirurina</taxon>
        <taxon>Ascaridomorpha</taxon>
        <taxon>Ascaridoidea</taxon>
        <taxon>Toxocaridae</taxon>
        <taxon>Toxocara</taxon>
    </lineage>
</organism>
<accession>A0A0B2VD89</accession>
<name>A0A0B2VD89_TOXCA</name>
<keyword evidence="2" id="KW-1185">Reference proteome</keyword>
<dbReference type="EMBL" id="JPKZ01001512">
    <property type="protein sequence ID" value="KHN81486.1"/>
    <property type="molecule type" value="Genomic_DNA"/>
</dbReference>
<gene>
    <name evidence="1" type="ORF">Tcan_18031</name>
</gene>
<reference evidence="1 2" key="1">
    <citation type="submission" date="2014-11" db="EMBL/GenBank/DDBJ databases">
        <title>Genetic blueprint of the zoonotic pathogen Toxocara canis.</title>
        <authorList>
            <person name="Zhu X.-Q."/>
            <person name="Korhonen P.K."/>
            <person name="Cai H."/>
            <person name="Young N.D."/>
            <person name="Nejsum P."/>
            <person name="von Samson-Himmelstjerna G."/>
            <person name="Boag P.R."/>
            <person name="Tan P."/>
            <person name="Li Q."/>
            <person name="Min J."/>
            <person name="Yang Y."/>
            <person name="Wang X."/>
            <person name="Fang X."/>
            <person name="Hall R.S."/>
            <person name="Hofmann A."/>
            <person name="Sternberg P.W."/>
            <person name="Jex A.R."/>
            <person name="Gasser R.B."/>
        </authorList>
    </citation>
    <scope>NUCLEOTIDE SEQUENCE [LARGE SCALE GENOMIC DNA]</scope>
    <source>
        <strain evidence="1">PN_DK_2014</strain>
    </source>
</reference>
<sequence>MLDVNFSGGDSHPITRDTARSSSACCGAQSASNAYNANVEKNMRKRKKQCTENMSNAQLVIRQHDSLRKDTAVNAPIGSHLGQVVCRNPPNAIHKNLASTAGTSGAAKKEEITAARDVLCALVCVPLRCTLAALGNAGEISAEMNSICAERSRRSVKTPHLSYR</sequence>
<evidence type="ECO:0000313" key="2">
    <source>
        <dbReference type="Proteomes" id="UP000031036"/>
    </source>
</evidence>
<dbReference type="AlphaFoldDB" id="A0A0B2VD89"/>